<organism evidence="1 2">
    <name type="scientific">Variovorax boronicumulans</name>
    <dbReference type="NCBI Taxonomy" id="436515"/>
    <lineage>
        <taxon>Bacteria</taxon>
        <taxon>Pseudomonadati</taxon>
        <taxon>Pseudomonadota</taxon>
        <taxon>Betaproteobacteria</taxon>
        <taxon>Burkholderiales</taxon>
        <taxon>Comamonadaceae</taxon>
        <taxon>Variovorax</taxon>
    </lineage>
</organism>
<reference evidence="1" key="1">
    <citation type="submission" date="2023-07" db="EMBL/GenBank/DDBJ databases">
        <title>Sorghum-associated microbial communities from plants grown in Nebraska, USA.</title>
        <authorList>
            <person name="Schachtman D."/>
        </authorList>
    </citation>
    <scope>NUCLEOTIDE SEQUENCE</scope>
    <source>
        <strain evidence="1">DS3754</strain>
    </source>
</reference>
<dbReference type="AlphaFoldDB" id="A0AAW8D343"/>
<gene>
    <name evidence="1" type="ORF">J2W31_003541</name>
</gene>
<dbReference type="EMBL" id="JAUSRD010000008">
    <property type="protein sequence ID" value="MDP9894417.1"/>
    <property type="molecule type" value="Genomic_DNA"/>
</dbReference>
<accession>A0AAW8D343</accession>
<evidence type="ECO:0000313" key="1">
    <source>
        <dbReference type="EMBL" id="MDP9894417.1"/>
    </source>
</evidence>
<dbReference type="Proteomes" id="UP001242045">
    <property type="component" value="Unassembled WGS sequence"/>
</dbReference>
<name>A0AAW8D343_9BURK</name>
<sequence length="48" mass="5088">MSTALHSEKNLLQQTKLSVAQVHAIATHRLPVTLTLAAIILSVLGVKA</sequence>
<protein>
    <submittedName>
        <fullName evidence="1">Uncharacterized protein</fullName>
    </submittedName>
</protein>
<proteinExistence type="predicted"/>
<dbReference type="RefSeq" id="WP_176658197.1">
    <property type="nucleotide sequence ID" value="NZ_JAUSRD010000008.1"/>
</dbReference>
<comment type="caution">
    <text evidence="1">The sequence shown here is derived from an EMBL/GenBank/DDBJ whole genome shotgun (WGS) entry which is preliminary data.</text>
</comment>
<evidence type="ECO:0000313" key="2">
    <source>
        <dbReference type="Proteomes" id="UP001242045"/>
    </source>
</evidence>